<name>A0A0V1LYY0_9BILA</name>
<sequence>MGSVPMHEALSKKVDKSLVERMLLGISSVSVQKAFLKEAKKRHFEECNEHGMQRYMGSVPVKKALSKKVDKRPLRRMQRYMGSVPMHKAVSKEVDKRSLRRMQRTW</sequence>
<organism evidence="2 3">
    <name type="scientific">Trichinella papuae</name>
    <dbReference type="NCBI Taxonomy" id="268474"/>
    <lineage>
        <taxon>Eukaryota</taxon>
        <taxon>Metazoa</taxon>
        <taxon>Ecdysozoa</taxon>
        <taxon>Nematoda</taxon>
        <taxon>Enoplea</taxon>
        <taxon>Dorylaimia</taxon>
        <taxon>Trichinellida</taxon>
        <taxon>Trichinellidae</taxon>
        <taxon>Trichinella</taxon>
    </lineage>
</organism>
<dbReference type="EMBL" id="JYDO01000830">
    <property type="protein sequence ID" value="KRZ64729.1"/>
    <property type="molecule type" value="Genomic_DNA"/>
</dbReference>
<evidence type="ECO:0000313" key="3">
    <source>
        <dbReference type="Proteomes" id="UP000054843"/>
    </source>
</evidence>
<reference evidence="2 3" key="1">
    <citation type="submission" date="2015-01" db="EMBL/GenBank/DDBJ databases">
        <title>Evolution of Trichinella species and genotypes.</title>
        <authorList>
            <person name="Korhonen P.K."/>
            <person name="Edoardo P."/>
            <person name="Giuseppe L.R."/>
            <person name="Gasser R.B."/>
        </authorList>
    </citation>
    <scope>NUCLEOTIDE SEQUENCE [LARGE SCALE GENOMIC DNA]</scope>
    <source>
        <strain evidence="2">ISS1980</strain>
    </source>
</reference>
<dbReference type="Proteomes" id="UP000054843">
    <property type="component" value="Unassembled WGS sequence"/>
</dbReference>
<evidence type="ECO:0000256" key="1">
    <source>
        <dbReference type="SAM" id="MobiDB-lite"/>
    </source>
</evidence>
<evidence type="ECO:0000313" key="2">
    <source>
        <dbReference type="EMBL" id="KRZ64729.1"/>
    </source>
</evidence>
<feature type="non-terminal residue" evidence="2">
    <location>
        <position position="106"/>
    </location>
</feature>
<feature type="region of interest" description="Disordered" evidence="1">
    <location>
        <begin position="85"/>
        <end position="106"/>
    </location>
</feature>
<accession>A0A0V1LYY0</accession>
<keyword evidence="3" id="KW-1185">Reference proteome</keyword>
<proteinExistence type="predicted"/>
<gene>
    <name evidence="2" type="ORF">T10_11461</name>
</gene>
<protein>
    <submittedName>
        <fullName evidence="2">Uncharacterized protein</fullName>
    </submittedName>
</protein>
<comment type="caution">
    <text evidence="2">The sequence shown here is derived from an EMBL/GenBank/DDBJ whole genome shotgun (WGS) entry which is preliminary data.</text>
</comment>
<dbReference type="AlphaFoldDB" id="A0A0V1LYY0"/>